<evidence type="ECO:0000313" key="1">
    <source>
        <dbReference type="EMBL" id="KAF5206799.1"/>
    </source>
</evidence>
<dbReference type="Proteomes" id="UP000554482">
    <property type="component" value="Unassembled WGS sequence"/>
</dbReference>
<organism evidence="1 2">
    <name type="scientific">Thalictrum thalictroides</name>
    <name type="common">Rue-anemone</name>
    <name type="synonym">Anemone thalictroides</name>
    <dbReference type="NCBI Taxonomy" id="46969"/>
    <lineage>
        <taxon>Eukaryota</taxon>
        <taxon>Viridiplantae</taxon>
        <taxon>Streptophyta</taxon>
        <taxon>Embryophyta</taxon>
        <taxon>Tracheophyta</taxon>
        <taxon>Spermatophyta</taxon>
        <taxon>Magnoliopsida</taxon>
        <taxon>Ranunculales</taxon>
        <taxon>Ranunculaceae</taxon>
        <taxon>Thalictroideae</taxon>
        <taxon>Thalictrum</taxon>
    </lineage>
</organism>
<accession>A0A7J6XAZ5</accession>
<proteinExistence type="predicted"/>
<protein>
    <submittedName>
        <fullName evidence="1">Uncharacterized protein</fullName>
    </submittedName>
</protein>
<sequence length="123" mass="12713">MAIAWPTDVVHGPAPNTVAAWLINVGPGTFPNVAAALQVGTTVAYLANTWPLPSRLALLLPTWPIVISPCIIPNNMAIAWPTDVVHGTAPNTVAAWLTNVGPGTFPNVAAALQVGTTVAYLAK</sequence>
<reference evidence="1 2" key="1">
    <citation type="submission" date="2020-06" db="EMBL/GenBank/DDBJ databases">
        <title>Transcriptomic and genomic resources for Thalictrum thalictroides and T. hernandezii: Facilitating candidate gene discovery in an emerging model plant lineage.</title>
        <authorList>
            <person name="Arias T."/>
            <person name="Riano-Pachon D.M."/>
            <person name="Di Stilio V.S."/>
        </authorList>
    </citation>
    <scope>NUCLEOTIDE SEQUENCE [LARGE SCALE GENOMIC DNA]</scope>
    <source>
        <strain evidence="2">cv. WT478/WT964</strain>
        <tissue evidence="1">Leaves</tissue>
    </source>
</reference>
<evidence type="ECO:0000313" key="2">
    <source>
        <dbReference type="Proteomes" id="UP000554482"/>
    </source>
</evidence>
<dbReference type="EMBL" id="JABWDY010002262">
    <property type="protein sequence ID" value="KAF5206799.1"/>
    <property type="molecule type" value="Genomic_DNA"/>
</dbReference>
<dbReference type="AlphaFoldDB" id="A0A7J6XAZ5"/>
<name>A0A7J6XAZ5_THATH</name>
<keyword evidence="2" id="KW-1185">Reference proteome</keyword>
<gene>
    <name evidence="1" type="ORF">FRX31_003615</name>
</gene>
<comment type="caution">
    <text evidence="1">The sequence shown here is derived from an EMBL/GenBank/DDBJ whole genome shotgun (WGS) entry which is preliminary data.</text>
</comment>